<keyword evidence="6" id="KW-0378">Hydrolase</keyword>
<dbReference type="SFLD" id="SFLDS00003">
    <property type="entry name" value="Haloacid_Dehalogenase"/>
    <property type="match status" value="1"/>
</dbReference>
<evidence type="ECO:0000256" key="4">
    <source>
        <dbReference type="ARBA" id="ARBA00022842"/>
    </source>
</evidence>
<reference evidence="6 7" key="1">
    <citation type="submission" date="2023-07" db="EMBL/GenBank/DDBJ databases">
        <title>Sorghum-associated microbial communities from plants grown in Nebraska, USA.</title>
        <authorList>
            <person name="Schachtman D."/>
        </authorList>
    </citation>
    <scope>NUCLEOTIDE SEQUENCE [LARGE SCALE GENOMIC DNA]</scope>
    <source>
        <strain evidence="6 7">BE198</strain>
    </source>
</reference>
<dbReference type="EMBL" id="JAVDVY010000001">
    <property type="protein sequence ID" value="MDR7133375.1"/>
    <property type="molecule type" value="Genomic_DNA"/>
</dbReference>
<keyword evidence="4" id="KW-0460">Magnesium</keyword>
<evidence type="ECO:0000313" key="6">
    <source>
        <dbReference type="EMBL" id="MDR7133375.1"/>
    </source>
</evidence>
<comment type="similarity">
    <text evidence="2">Belongs to the HAD-like hydrolase superfamily. CbbY/CbbZ/Gph/YieH family.</text>
</comment>
<protein>
    <submittedName>
        <fullName evidence="6">HAD superfamily hydrolase (TIGR01509 family)</fullName>
    </submittedName>
</protein>
<accession>A0ABU1W7R9</accession>
<evidence type="ECO:0000256" key="1">
    <source>
        <dbReference type="ARBA" id="ARBA00001946"/>
    </source>
</evidence>
<dbReference type="SFLD" id="SFLDG01129">
    <property type="entry name" value="C1.5:_HAD__Beta-PGM__Phosphata"/>
    <property type="match status" value="1"/>
</dbReference>
<evidence type="ECO:0000256" key="3">
    <source>
        <dbReference type="ARBA" id="ARBA00022723"/>
    </source>
</evidence>
<organism evidence="6 7">
    <name type="scientific">Lysobacter niastensis</name>
    <dbReference type="NCBI Taxonomy" id="380629"/>
    <lineage>
        <taxon>Bacteria</taxon>
        <taxon>Pseudomonadati</taxon>
        <taxon>Pseudomonadota</taxon>
        <taxon>Gammaproteobacteria</taxon>
        <taxon>Lysobacterales</taxon>
        <taxon>Lysobacteraceae</taxon>
        <taxon>Lysobacter</taxon>
    </lineage>
</organism>
<dbReference type="RefSeq" id="WP_310057990.1">
    <property type="nucleotide sequence ID" value="NZ_JAVDVY010000001.1"/>
</dbReference>
<dbReference type="GO" id="GO:0016787">
    <property type="term" value="F:hydrolase activity"/>
    <property type="evidence" value="ECO:0007669"/>
    <property type="project" value="UniProtKB-KW"/>
</dbReference>
<dbReference type="SFLD" id="SFLDG01135">
    <property type="entry name" value="C1.5.6:_HAD__Beta-PGM__Phospha"/>
    <property type="match status" value="1"/>
</dbReference>
<dbReference type="Proteomes" id="UP001251524">
    <property type="component" value="Unassembled WGS sequence"/>
</dbReference>
<dbReference type="NCBIfam" id="TIGR01509">
    <property type="entry name" value="HAD-SF-IA-v3"/>
    <property type="match status" value="1"/>
</dbReference>
<dbReference type="Gene3D" id="3.40.50.1000">
    <property type="entry name" value="HAD superfamily/HAD-like"/>
    <property type="match status" value="1"/>
</dbReference>
<sequence length="230" mass="25170">MTPFDAVVEPIAFVPQAVLFDMDGLMIESERALLQCWREAAQELSLPLGDELWLSMIGLHDRACHEMLHALLDETQVQTLLNRCHALYDKHVRAGLPLKTGVLELLALLDSRGIPRAVATSTRRERALQKLELCGLLPHFHAVVTGSDVAHPKPAPDIYLLAARQLGVDPAHCVVLEDSVPGVQAALAAGMTPIQVPDLVVPGDDVRALGHRIVESLLQARRLIEPVLRT</sequence>
<dbReference type="PANTHER" id="PTHR46193:SF18">
    <property type="entry name" value="HEXITOL PHOSPHATASE B"/>
    <property type="match status" value="1"/>
</dbReference>
<keyword evidence="5" id="KW-0119">Carbohydrate metabolism</keyword>
<dbReference type="PRINTS" id="PR00413">
    <property type="entry name" value="HADHALOGNASE"/>
</dbReference>
<dbReference type="InterPro" id="IPR036412">
    <property type="entry name" value="HAD-like_sf"/>
</dbReference>
<dbReference type="InterPro" id="IPR051600">
    <property type="entry name" value="Beta-PGM-like"/>
</dbReference>
<evidence type="ECO:0000313" key="7">
    <source>
        <dbReference type="Proteomes" id="UP001251524"/>
    </source>
</evidence>
<keyword evidence="3" id="KW-0479">Metal-binding</keyword>
<proteinExistence type="inferred from homology"/>
<keyword evidence="7" id="KW-1185">Reference proteome</keyword>
<gene>
    <name evidence="6" type="ORF">J2X06_000559</name>
</gene>
<evidence type="ECO:0000256" key="2">
    <source>
        <dbReference type="ARBA" id="ARBA00006171"/>
    </source>
</evidence>
<comment type="caution">
    <text evidence="6">The sequence shown here is derived from an EMBL/GenBank/DDBJ whole genome shotgun (WGS) entry which is preliminary data.</text>
</comment>
<dbReference type="InterPro" id="IPR023198">
    <property type="entry name" value="PGP-like_dom2"/>
</dbReference>
<dbReference type="Gene3D" id="1.10.150.240">
    <property type="entry name" value="Putative phosphatase, domain 2"/>
    <property type="match status" value="1"/>
</dbReference>
<dbReference type="InterPro" id="IPR006439">
    <property type="entry name" value="HAD-SF_hydro_IA"/>
</dbReference>
<dbReference type="InterPro" id="IPR041492">
    <property type="entry name" value="HAD_2"/>
</dbReference>
<dbReference type="PANTHER" id="PTHR46193">
    <property type="entry name" value="6-PHOSPHOGLUCONATE PHOSPHATASE"/>
    <property type="match status" value="1"/>
</dbReference>
<dbReference type="SUPFAM" id="SSF56784">
    <property type="entry name" value="HAD-like"/>
    <property type="match status" value="1"/>
</dbReference>
<evidence type="ECO:0000256" key="5">
    <source>
        <dbReference type="ARBA" id="ARBA00023277"/>
    </source>
</evidence>
<name>A0ABU1W7R9_9GAMM</name>
<dbReference type="Pfam" id="PF13419">
    <property type="entry name" value="HAD_2"/>
    <property type="match status" value="1"/>
</dbReference>
<dbReference type="InterPro" id="IPR023214">
    <property type="entry name" value="HAD_sf"/>
</dbReference>
<comment type="cofactor">
    <cofactor evidence="1">
        <name>Mg(2+)</name>
        <dbReference type="ChEBI" id="CHEBI:18420"/>
    </cofactor>
</comment>
<dbReference type="CDD" id="cd07505">
    <property type="entry name" value="HAD_BPGM-like"/>
    <property type="match status" value="1"/>
</dbReference>